<accession>A0A0D0BH45</accession>
<dbReference type="EMBL" id="KN834820">
    <property type="protein sequence ID" value="KIK54051.1"/>
    <property type="molecule type" value="Genomic_DNA"/>
</dbReference>
<proteinExistence type="predicted"/>
<dbReference type="AlphaFoldDB" id="A0A0D0BH45"/>
<reference evidence="1 2" key="1">
    <citation type="submission" date="2014-04" db="EMBL/GenBank/DDBJ databases">
        <title>Evolutionary Origins and Diversification of the Mycorrhizal Mutualists.</title>
        <authorList>
            <consortium name="DOE Joint Genome Institute"/>
            <consortium name="Mycorrhizal Genomics Consortium"/>
            <person name="Kohler A."/>
            <person name="Kuo A."/>
            <person name="Nagy L.G."/>
            <person name="Floudas D."/>
            <person name="Copeland A."/>
            <person name="Barry K.W."/>
            <person name="Cichocki N."/>
            <person name="Veneault-Fourrey C."/>
            <person name="LaButti K."/>
            <person name="Lindquist E.A."/>
            <person name="Lipzen A."/>
            <person name="Lundell T."/>
            <person name="Morin E."/>
            <person name="Murat C."/>
            <person name="Riley R."/>
            <person name="Ohm R."/>
            <person name="Sun H."/>
            <person name="Tunlid A."/>
            <person name="Henrissat B."/>
            <person name="Grigoriev I.V."/>
            <person name="Hibbett D.S."/>
            <person name="Martin F."/>
        </authorList>
    </citation>
    <scope>NUCLEOTIDE SEQUENCE [LARGE SCALE GENOMIC DNA]</scope>
    <source>
        <strain evidence="1 2">FD-317 M1</strain>
    </source>
</reference>
<protein>
    <submittedName>
        <fullName evidence="1">Uncharacterized protein</fullName>
    </submittedName>
</protein>
<dbReference type="HOGENOM" id="CLU_1806381_0_0_1"/>
<name>A0A0D0BH45_9AGAR</name>
<dbReference type="Proteomes" id="UP000053593">
    <property type="component" value="Unassembled WGS sequence"/>
</dbReference>
<gene>
    <name evidence="1" type="ORF">GYMLUDRAFT_919346</name>
</gene>
<keyword evidence="2" id="KW-1185">Reference proteome</keyword>
<evidence type="ECO:0000313" key="1">
    <source>
        <dbReference type="EMBL" id="KIK54051.1"/>
    </source>
</evidence>
<organism evidence="1 2">
    <name type="scientific">Collybiopsis luxurians FD-317 M1</name>
    <dbReference type="NCBI Taxonomy" id="944289"/>
    <lineage>
        <taxon>Eukaryota</taxon>
        <taxon>Fungi</taxon>
        <taxon>Dikarya</taxon>
        <taxon>Basidiomycota</taxon>
        <taxon>Agaricomycotina</taxon>
        <taxon>Agaricomycetes</taxon>
        <taxon>Agaricomycetidae</taxon>
        <taxon>Agaricales</taxon>
        <taxon>Marasmiineae</taxon>
        <taxon>Omphalotaceae</taxon>
        <taxon>Collybiopsis</taxon>
        <taxon>Collybiopsis luxurians</taxon>
    </lineage>
</organism>
<evidence type="ECO:0000313" key="2">
    <source>
        <dbReference type="Proteomes" id="UP000053593"/>
    </source>
</evidence>
<sequence>MTQTYFVDPLQSICGASEVFKKRFSDLEGQMLQQTFNRSRPSLFQKRQPEPLPARDEHSIFFAGITKEQAETIVSDVMTLGEKLFKHVEVEEEEKCYGTVTWRVSSVNLIDKLFRVEVDEGFDGWEVDQDGLIDLLCTSEMLV</sequence>